<protein>
    <recommendedName>
        <fullName evidence="5">3-dehydroquinate dehydratase</fullName>
        <shortName evidence="5">3-dehydroquinase</shortName>
        <ecNumber evidence="5">4.2.1.10</ecNumber>
    </recommendedName>
    <alternativeName>
        <fullName evidence="5">Type I DHQase</fullName>
    </alternativeName>
    <alternativeName>
        <fullName evidence="5">Type I dehydroquinase</fullName>
        <shortName evidence="5">DHQ1</shortName>
    </alternativeName>
</protein>
<comment type="similarity">
    <text evidence="5">Belongs to the type-I 3-dehydroquinase family.</text>
</comment>
<dbReference type="UniPathway" id="UPA00053">
    <property type="reaction ID" value="UER00086"/>
</dbReference>
<organism evidence="6 7">
    <name type="scientific">Cellulomonas denverensis</name>
    <dbReference type="NCBI Taxonomy" id="264297"/>
    <lineage>
        <taxon>Bacteria</taxon>
        <taxon>Bacillati</taxon>
        <taxon>Actinomycetota</taxon>
        <taxon>Actinomycetes</taxon>
        <taxon>Micrococcales</taxon>
        <taxon>Cellulomonadaceae</taxon>
        <taxon>Cellulomonas</taxon>
    </lineage>
</organism>
<evidence type="ECO:0000256" key="3">
    <source>
        <dbReference type="ARBA" id="ARBA00023239"/>
    </source>
</evidence>
<evidence type="ECO:0000313" key="7">
    <source>
        <dbReference type="Proteomes" id="UP000581206"/>
    </source>
</evidence>
<dbReference type="GO" id="GO:0009073">
    <property type="term" value="P:aromatic amino acid family biosynthetic process"/>
    <property type="evidence" value="ECO:0007669"/>
    <property type="project" value="UniProtKB-KW"/>
</dbReference>
<comment type="catalytic activity">
    <reaction evidence="1 5">
        <text>3-dehydroquinate = 3-dehydroshikimate + H2O</text>
        <dbReference type="Rhea" id="RHEA:21096"/>
        <dbReference type="ChEBI" id="CHEBI:15377"/>
        <dbReference type="ChEBI" id="CHEBI:16630"/>
        <dbReference type="ChEBI" id="CHEBI:32364"/>
        <dbReference type="EC" id="4.2.1.10"/>
    </reaction>
</comment>
<dbReference type="Gene3D" id="3.20.20.70">
    <property type="entry name" value="Aldolase class I"/>
    <property type="match status" value="1"/>
</dbReference>
<dbReference type="GO" id="GO:0046279">
    <property type="term" value="P:3,4-dihydroxybenzoate biosynthetic process"/>
    <property type="evidence" value="ECO:0007669"/>
    <property type="project" value="TreeGrafter"/>
</dbReference>
<feature type="binding site" evidence="5">
    <location>
        <begin position="52"/>
        <end position="54"/>
    </location>
    <ligand>
        <name>3-dehydroquinate</name>
        <dbReference type="ChEBI" id="CHEBI:32364"/>
    </ligand>
</feature>
<reference evidence="6 7" key="1">
    <citation type="submission" date="2020-04" db="EMBL/GenBank/DDBJ databases">
        <title>MicrobeNet Type strains.</title>
        <authorList>
            <person name="Nicholson A.C."/>
        </authorList>
    </citation>
    <scope>NUCLEOTIDE SEQUENCE [LARGE SCALE GENOMIC DNA]</scope>
    <source>
        <strain evidence="6 7">ATCC BAA-788</strain>
    </source>
</reference>
<comment type="pathway">
    <text evidence="5">Metabolic intermediate biosynthesis; chorismate biosynthesis; chorismate from D-erythrose 4-phosphate and phosphoenolpyruvate: step 3/7.</text>
</comment>
<comment type="function">
    <text evidence="5">Involved in the third step of the chorismate pathway, which leads to the biosynthesis of aromatic amino acids. Catalyzes the cis-dehydration of 3-dehydroquinate (DHQ) and introduces the first double bond of the aromatic ring to yield 3-dehydroshikimate.</text>
</comment>
<comment type="subunit">
    <text evidence="5">Homodimer.</text>
</comment>
<dbReference type="InterPro" id="IPR018508">
    <property type="entry name" value="3-dehydroquinate_DH_AS"/>
</dbReference>
<feature type="binding site" evidence="5">
    <location>
        <position position="236"/>
    </location>
    <ligand>
        <name>3-dehydroquinate</name>
        <dbReference type="ChEBI" id="CHEBI:32364"/>
    </ligand>
</feature>
<keyword evidence="7" id="KW-1185">Reference proteome</keyword>
<evidence type="ECO:0000256" key="1">
    <source>
        <dbReference type="ARBA" id="ARBA00001864"/>
    </source>
</evidence>
<keyword evidence="2 5" id="KW-0057">Aromatic amino acid biosynthesis</keyword>
<dbReference type="InterPro" id="IPR013785">
    <property type="entry name" value="Aldolase_TIM"/>
</dbReference>
<keyword evidence="5" id="KW-0028">Amino-acid biosynthesis</keyword>
<feature type="active site" description="Schiff-base intermediate with substrate" evidence="5">
    <location>
        <position position="175"/>
    </location>
</feature>
<evidence type="ECO:0000256" key="4">
    <source>
        <dbReference type="ARBA" id="ARBA00023270"/>
    </source>
</evidence>
<dbReference type="CDD" id="cd00502">
    <property type="entry name" value="DHQase_I"/>
    <property type="match status" value="1"/>
</dbReference>
<feature type="binding site" evidence="5">
    <location>
        <position position="217"/>
    </location>
    <ligand>
        <name>3-dehydroquinate</name>
        <dbReference type="ChEBI" id="CHEBI:32364"/>
    </ligand>
</feature>
<sequence>MTDLDARRPVTVRGVTLGTGTPAVIVPLTARTPAELVAQAAPVVAARPDLVEWRVDHLLAGGSDLAAVVEAGRALVAALDGLPLLATIRTGAEGGELPMPGEEYLVVYRALLEAGIADLVDVELRHATAARVIAAAHDAGVPVVASNHDFDGTPDREEIERRLLAMAEQGADVLKIAVMPRSPEDVLTLLSATLAVRRRVDQPLITMAMAGTGVVSRLAGGVFGSAATFGTVGAASAPGQVEVDALRRTLALVHQD</sequence>
<accession>A0A7X6KXD0</accession>
<dbReference type="InterPro" id="IPR001381">
    <property type="entry name" value="DHquinase_I"/>
</dbReference>
<comment type="caution">
    <text evidence="5">Lacks conserved residue(s) required for the propagation of feature annotation.</text>
</comment>
<keyword evidence="3 5" id="KW-0456">Lyase</keyword>
<dbReference type="EC" id="4.2.1.10" evidence="5"/>
<feature type="binding site" evidence="5">
    <location>
        <position position="89"/>
    </location>
    <ligand>
        <name>3-dehydroquinate</name>
        <dbReference type="ChEBI" id="CHEBI:32364"/>
    </ligand>
</feature>
<proteinExistence type="inferred from homology"/>
<dbReference type="HAMAP" id="MF_00214">
    <property type="entry name" value="AroD"/>
    <property type="match status" value="1"/>
</dbReference>
<keyword evidence="4 5" id="KW-0704">Schiff base</keyword>
<dbReference type="Proteomes" id="UP000581206">
    <property type="component" value="Unassembled WGS sequence"/>
</dbReference>
<dbReference type="SUPFAM" id="SSF51569">
    <property type="entry name" value="Aldolase"/>
    <property type="match status" value="1"/>
</dbReference>
<dbReference type="PANTHER" id="PTHR43699">
    <property type="entry name" value="3-DEHYDROQUINATE DEHYDRATASE"/>
    <property type="match status" value="1"/>
</dbReference>
<evidence type="ECO:0000256" key="2">
    <source>
        <dbReference type="ARBA" id="ARBA00023141"/>
    </source>
</evidence>
<dbReference type="InterPro" id="IPR050146">
    <property type="entry name" value="Type-I_3-dehydroquinase"/>
</dbReference>
<dbReference type="PROSITE" id="PS01028">
    <property type="entry name" value="DEHYDROQUINASE_I"/>
    <property type="match status" value="1"/>
</dbReference>
<feature type="binding site" evidence="5">
    <location>
        <position position="240"/>
    </location>
    <ligand>
        <name>3-dehydroquinate</name>
        <dbReference type="ChEBI" id="CHEBI:32364"/>
    </ligand>
</feature>
<dbReference type="NCBIfam" id="TIGR01093">
    <property type="entry name" value="aroD"/>
    <property type="match status" value="1"/>
</dbReference>
<dbReference type="FunFam" id="3.20.20.70:FF:000047">
    <property type="entry name" value="3-dehydroquinate dehydratase"/>
    <property type="match status" value="1"/>
</dbReference>
<dbReference type="Pfam" id="PF01487">
    <property type="entry name" value="DHquinase_I"/>
    <property type="match status" value="1"/>
</dbReference>
<name>A0A7X6KXD0_9CELL</name>
<dbReference type="AlphaFoldDB" id="A0A7X6KXD0"/>
<dbReference type="RefSeq" id="WP_168630785.1">
    <property type="nucleotide sequence ID" value="NZ_BONL01000026.1"/>
</dbReference>
<gene>
    <name evidence="5 6" type="primary">aroD</name>
    <name evidence="6" type="ORF">HGA03_13385</name>
</gene>
<dbReference type="GO" id="GO:0009423">
    <property type="term" value="P:chorismate biosynthetic process"/>
    <property type="evidence" value="ECO:0007669"/>
    <property type="project" value="UniProtKB-UniRule"/>
</dbReference>
<dbReference type="GO" id="GO:0008652">
    <property type="term" value="P:amino acid biosynthetic process"/>
    <property type="evidence" value="ECO:0007669"/>
    <property type="project" value="UniProtKB-KW"/>
</dbReference>
<dbReference type="GO" id="GO:0003855">
    <property type="term" value="F:3-dehydroquinate dehydratase activity"/>
    <property type="evidence" value="ECO:0007669"/>
    <property type="project" value="UniProtKB-UniRule"/>
</dbReference>
<dbReference type="EMBL" id="JAAXOX010000007">
    <property type="protein sequence ID" value="NKY23660.1"/>
    <property type="molecule type" value="Genomic_DNA"/>
</dbReference>
<dbReference type="PANTHER" id="PTHR43699:SF1">
    <property type="entry name" value="3-DEHYDROQUINATE DEHYDRATASE"/>
    <property type="match status" value="1"/>
</dbReference>
<evidence type="ECO:0000313" key="6">
    <source>
        <dbReference type="EMBL" id="NKY23660.1"/>
    </source>
</evidence>
<evidence type="ECO:0000256" key="5">
    <source>
        <dbReference type="HAMAP-Rule" id="MF_00214"/>
    </source>
</evidence>
<feature type="active site" description="Proton donor/acceptor" evidence="5">
    <location>
        <position position="148"/>
    </location>
</feature>
<comment type="caution">
    <text evidence="6">The sequence shown here is derived from an EMBL/GenBank/DDBJ whole genome shotgun (WGS) entry which is preliminary data.</text>
</comment>